<proteinExistence type="predicted"/>
<dbReference type="InterPro" id="IPR036691">
    <property type="entry name" value="Endo/exonu/phosph_ase_sf"/>
</dbReference>
<organism evidence="2 3">
    <name type="scientific">Striga asiatica</name>
    <name type="common">Asiatic witchweed</name>
    <name type="synonym">Buchnera asiatica</name>
    <dbReference type="NCBI Taxonomy" id="4170"/>
    <lineage>
        <taxon>Eukaryota</taxon>
        <taxon>Viridiplantae</taxon>
        <taxon>Streptophyta</taxon>
        <taxon>Embryophyta</taxon>
        <taxon>Tracheophyta</taxon>
        <taxon>Spermatophyta</taxon>
        <taxon>Magnoliopsida</taxon>
        <taxon>eudicotyledons</taxon>
        <taxon>Gunneridae</taxon>
        <taxon>Pentapetalae</taxon>
        <taxon>asterids</taxon>
        <taxon>lamiids</taxon>
        <taxon>Lamiales</taxon>
        <taxon>Orobanchaceae</taxon>
        <taxon>Buchnereae</taxon>
        <taxon>Striga</taxon>
    </lineage>
</organism>
<keyword evidence="3" id="KW-1185">Reference proteome</keyword>
<dbReference type="OrthoDB" id="1935929at2759"/>
<protein>
    <submittedName>
        <fullName evidence="2">NAD(P)-linked oxidoreductase superfamily protein</fullName>
    </submittedName>
</protein>
<dbReference type="EMBL" id="BKCP01005084">
    <property type="protein sequence ID" value="GER36230.1"/>
    <property type="molecule type" value="Genomic_DNA"/>
</dbReference>
<evidence type="ECO:0000313" key="2">
    <source>
        <dbReference type="EMBL" id="GER36230.1"/>
    </source>
</evidence>
<feature type="compositionally biased region" description="Basic and acidic residues" evidence="1">
    <location>
        <begin position="11"/>
        <end position="29"/>
    </location>
</feature>
<comment type="caution">
    <text evidence="2">The sequence shown here is derived from an EMBL/GenBank/DDBJ whole genome shotgun (WGS) entry which is preliminary data.</text>
</comment>
<feature type="compositionally biased region" description="Polar residues" evidence="1">
    <location>
        <begin position="1"/>
        <end position="10"/>
    </location>
</feature>
<feature type="region of interest" description="Disordered" evidence="1">
    <location>
        <begin position="1"/>
        <end position="71"/>
    </location>
</feature>
<dbReference type="Proteomes" id="UP000325081">
    <property type="component" value="Unassembled WGS sequence"/>
</dbReference>
<feature type="compositionally biased region" description="Basic and acidic residues" evidence="1">
    <location>
        <begin position="165"/>
        <end position="176"/>
    </location>
</feature>
<feature type="compositionally biased region" description="Low complexity" evidence="1">
    <location>
        <begin position="30"/>
        <end position="42"/>
    </location>
</feature>
<evidence type="ECO:0000256" key="1">
    <source>
        <dbReference type="SAM" id="MobiDB-lite"/>
    </source>
</evidence>
<reference evidence="3" key="1">
    <citation type="journal article" date="2019" name="Curr. Biol.">
        <title>Genome Sequence of Striga asiatica Provides Insight into the Evolution of Plant Parasitism.</title>
        <authorList>
            <person name="Yoshida S."/>
            <person name="Kim S."/>
            <person name="Wafula E.K."/>
            <person name="Tanskanen J."/>
            <person name="Kim Y.M."/>
            <person name="Honaas L."/>
            <person name="Yang Z."/>
            <person name="Spallek T."/>
            <person name="Conn C.E."/>
            <person name="Ichihashi Y."/>
            <person name="Cheong K."/>
            <person name="Cui S."/>
            <person name="Der J.P."/>
            <person name="Gundlach H."/>
            <person name="Jiao Y."/>
            <person name="Hori C."/>
            <person name="Ishida J.K."/>
            <person name="Kasahara H."/>
            <person name="Kiba T."/>
            <person name="Kim M.S."/>
            <person name="Koo N."/>
            <person name="Laohavisit A."/>
            <person name="Lee Y.H."/>
            <person name="Lumba S."/>
            <person name="McCourt P."/>
            <person name="Mortimer J.C."/>
            <person name="Mutuku J.M."/>
            <person name="Nomura T."/>
            <person name="Sasaki-Sekimoto Y."/>
            <person name="Seto Y."/>
            <person name="Wang Y."/>
            <person name="Wakatake T."/>
            <person name="Sakakibara H."/>
            <person name="Demura T."/>
            <person name="Yamaguchi S."/>
            <person name="Yoneyama K."/>
            <person name="Manabe R.I."/>
            <person name="Nelson D.C."/>
            <person name="Schulman A.H."/>
            <person name="Timko M.P."/>
            <person name="dePamphilis C.W."/>
            <person name="Choi D."/>
            <person name="Shirasu K."/>
        </authorList>
    </citation>
    <scope>NUCLEOTIDE SEQUENCE [LARGE SCALE GENOMIC DNA]</scope>
    <source>
        <strain evidence="3">cv. UVA1</strain>
    </source>
</reference>
<dbReference type="SUPFAM" id="SSF56219">
    <property type="entry name" value="DNase I-like"/>
    <property type="match status" value="1"/>
</dbReference>
<dbReference type="AlphaFoldDB" id="A0A5A7PTR5"/>
<name>A0A5A7PTR5_STRAF</name>
<feature type="compositionally biased region" description="Basic and acidic residues" evidence="1">
    <location>
        <begin position="43"/>
        <end position="61"/>
    </location>
</feature>
<sequence>MENQTECETSSGDRENPPFGKKNREEGRASPRSSPAGSSSSSRDPRKLLKRDVHNPSRECHSPINPDSDPSIMEVIRNTEKSDAIPHLLPEENYLMVAKMMKCEKSVQTDQEVDMLKELEGQTTPSKSTTGVRIIPDFQPVTKMIQKEDGKRSMISPERRPKKWSRLDSRDNRSDSENICNTPEGYINCVIVEDNRCWRFTGFYGDPKTADRKFSWELLRKLHQQVDICHLRWLTPVFCSKDALREVLDFCELRTIFSEGDPFTWVNRFVGTSTWCDLYPAARACNLEFFGSNHKPIEITLGERTRLVIRGKVFFRFKSCWLSEENFGSFVKEGWRMADTSCPITTKLATCSDFITAWAGSSGFLLYLRKDWRRLSDF</sequence>
<feature type="region of interest" description="Disordered" evidence="1">
    <location>
        <begin position="145"/>
        <end position="176"/>
    </location>
</feature>
<evidence type="ECO:0000313" key="3">
    <source>
        <dbReference type="Proteomes" id="UP000325081"/>
    </source>
</evidence>
<accession>A0A5A7PTR5</accession>
<gene>
    <name evidence="2" type="ORF">STAS_12560</name>
</gene>